<dbReference type="AlphaFoldDB" id="A0A8B8CIT0"/>
<dbReference type="GeneID" id="111118931"/>
<feature type="region of interest" description="Disordered" evidence="1">
    <location>
        <begin position="140"/>
        <end position="161"/>
    </location>
</feature>
<gene>
    <name evidence="4" type="primary">LOC111118931</name>
</gene>
<evidence type="ECO:0000313" key="4">
    <source>
        <dbReference type="RefSeq" id="XP_022314361.1"/>
    </source>
</evidence>
<dbReference type="Proteomes" id="UP000694844">
    <property type="component" value="Chromosome 1"/>
</dbReference>
<accession>A0A8B8CIT0</accession>
<sequence length="262" mass="30582">MNCDAQQLFLSCVILCLVKVCASLGTQDEGSISDHDVVKRQAIGNSYGDELEGFDLDPKRDNNWNQFPAWGKRPSKRRWSSLGAWGKRSWLDRLISANNNWGKRWNSMSNSWGKRQAPMEYDGLSDDYINLKKRSVNSKLNNITRKKRSTSPEASPDESEEKRRWSSLSAWGKRSDDAEKRRWSSLSAWGKRSYDDLFDSKNSDDVSKRKWSSFSSWGKRGFPAEISKRLNDYWRQRLMFNTPWIERRGWNALTTWGKRSMD</sequence>
<feature type="chain" id="PRO_5034465480" evidence="2">
    <location>
        <begin position="24"/>
        <end position="262"/>
    </location>
</feature>
<protein>
    <submittedName>
        <fullName evidence="4">Uncharacterized protein LOC111118931</fullName>
    </submittedName>
</protein>
<dbReference type="KEGG" id="cvn:111118931"/>
<dbReference type="OrthoDB" id="6090360at2759"/>
<keyword evidence="3" id="KW-1185">Reference proteome</keyword>
<dbReference type="RefSeq" id="XP_022314361.1">
    <property type="nucleotide sequence ID" value="XM_022458653.1"/>
</dbReference>
<proteinExistence type="predicted"/>
<reference evidence="3" key="1">
    <citation type="submission" date="2024-06" db="UniProtKB">
        <authorList>
            <consortium name="RefSeq"/>
        </authorList>
    </citation>
    <scope>NUCLEOTIDE SEQUENCE [LARGE SCALE GENOMIC DNA]</scope>
</reference>
<evidence type="ECO:0000256" key="1">
    <source>
        <dbReference type="SAM" id="MobiDB-lite"/>
    </source>
</evidence>
<keyword evidence="2" id="KW-0732">Signal</keyword>
<evidence type="ECO:0000256" key="2">
    <source>
        <dbReference type="SAM" id="SignalP"/>
    </source>
</evidence>
<name>A0A8B8CIT0_CRAVI</name>
<reference evidence="4" key="2">
    <citation type="submission" date="2025-08" db="UniProtKB">
        <authorList>
            <consortium name="RefSeq"/>
        </authorList>
    </citation>
    <scope>IDENTIFICATION</scope>
    <source>
        <tissue evidence="4">Whole sample</tissue>
    </source>
</reference>
<evidence type="ECO:0000313" key="3">
    <source>
        <dbReference type="Proteomes" id="UP000694844"/>
    </source>
</evidence>
<feature type="signal peptide" evidence="2">
    <location>
        <begin position="1"/>
        <end position="23"/>
    </location>
</feature>
<organism evidence="3 4">
    <name type="scientific">Crassostrea virginica</name>
    <name type="common">Eastern oyster</name>
    <dbReference type="NCBI Taxonomy" id="6565"/>
    <lineage>
        <taxon>Eukaryota</taxon>
        <taxon>Metazoa</taxon>
        <taxon>Spiralia</taxon>
        <taxon>Lophotrochozoa</taxon>
        <taxon>Mollusca</taxon>
        <taxon>Bivalvia</taxon>
        <taxon>Autobranchia</taxon>
        <taxon>Pteriomorphia</taxon>
        <taxon>Ostreida</taxon>
        <taxon>Ostreoidea</taxon>
        <taxon>Ostreidae</taxon>
        <taxon>Crassostrea</taxon>
    </lineage>
</organism>